<keyword evidence="2" id="KW-1185">Reference proteome</keyword>
<comment type="caution">
    <text evidence="1">The sequence shown here is derived from an EMBL/GenBank/DDBJ whole genome shotgun (WGS) entry which is preliminary data.</text>
</comment>
<reference evidence="1" key="1">
    <citation type="submission" date="2024-12" db="EMBL/GenBank/DDBJ databases">
        <authorList>
            <person name="Wu N."/>
        </authorList>
    </citation>
    <scope>NUCLEOTIDE SEQUENCE</scope>
    <source>
        <strain evidence="1">P15</strain>
    </source>
</reference>
<accession>A0ACC7P5H9</accession>
<protein>
    <submittedName>
        <fullName evidence="1">Bifunctional metallophosphatase/5'-nucleotidase</fullName>
    </submittedName>
</protein>
<dbReference type="EMBL" id="JBJURJ010000024">
    <property type="protein sequence ID" value="MFM9331965.1"/>
    <property type="molecule type" value="Genomic_DNA"/>
</dbReference>
<gene>
    <name evidence="1" type="ORF">ACI1P1_27075</name>
</gene>
<dbReference type="Proteomes" id="UP001631969">
    <property type="component" value="Unassembled WGS sequence"/>
</dbReference>
<evidence type="ECO:0000313" key="2">
    <source>
        <dbReference type="Proteomes" id="UP001631969"/>
    </source>
</evidence>
<sequence length="478" mass="52822">MKKPEKVVLLHTNDIHSSFQVMPQVAGAIARLRASHPAVPVIVADCGDHMDRMSTITEAGAGSAHLEVLEATGYDVVTLGNNEGLTFTKERLQELFGGGTTFCVVAANLRDRETGRAPEWMKPRLMWERNGLRIGITGATAQYPIFYHLLGWHVDEPIEALRREVDHLRQEGAHAVVVLSHLGLRNDKRLAEEVEGIDVIIGGHTHHVLEEPLLHERTILCAAGSKGRYVGELELSFDPDTGSLLQVEGRLHETRQEEEDPAVKALIELWAQEAGAVMQESIATLAEGLAVDWERDSPLGNLLAAGIRKQTGAELALINSGQLLTSLLPGPVTREILLELCPSPVNSCITTLTGEELRQALEESLMAEFVNLPLYGNGFRGKMLGGLCVDGLEIYWDPGREPYSRITSVFHKGEPLLPDGEYRVATGDMFTFGTGYLSLKGRDPQYFLPDFLRHVLEMELNDPEALRRCRMARFHLSP</sequence>
<organism evidence="1 2">
    <name type="scientific">Paenibacillus mesotrionivorans</name>
    <dbReference type="NCBI Taxonomy" id="3160968"/>
    <lineage>
        <taxon>Bacteria</taxon>
        <taxon>Bacillati</taxon>
        <taxon>Bacillota</taxon>
        <taxon>Bacilli</taxon>
        <taxon>Bacillales</taxon>
        <taxon>Paenibacillaceae</taxon>
        <taxon>Paenibacillus</taxon>
    </lineage>
</organism>
<proteinExistence type="predicted"/>
<evidence type="ECO:0000313" key="1">
    <source>
        <dbReference type="EMBL" id="MFM9331965.1"/>
    </source>
</evidence>
<name>A0ACC7P5H9_9BACL</name>